<dbReference type="Proteomes" id="UP000465266">
    <property type="component" value="Unassembled WGS sequence"/>
</dbReference>
<keyword evidence="2" id="KW-1185">Reference proteome</keyword>
<dbReference type="EMBL" id="BLKG01000172">
    <property type="protein sequence ID" value="GFF97930.1"/>
    <property type="molecule type" value="Genomic_DNA"/>
</dbReference>
<gene>
    <name evidence="1" type="ORF">IFM53868_09558</name>
</gene>
<evidence type="ECO:0000313" key="1">
    <source>
        <dbReference type="EMBL" id="GFF97930.1"/>
    </source>
</evidence>
<name>A0ABQ1BBS7_9EURO</name>
<protein>
    <submittedName>
        <fullName evidence="1">Uncharacterized protein</fullName>
    </submittedName>
</protein>
<reference evidence="1 2" key="1">
    <citation type="submission" date="2020-01" db="EMBL/GenBank/DDBJ databases">
        <title>Draft genome sequence of Aspergillus udagawae IFM 53868.</title>
        <authorList>
            <person name="Takahashi H."/>
            <person name="Yaguchi T."/>
        </authorList>
    </citation>
    <scope>NUCLEOTIDE SEQUENCE [LARGE SCALE GENOMIC DNA]</scope>
    <source>
        <strain evidence="1 2">IFM 53868</strain>
    </source>
</reference>
<proteinExistence type="predicted"/>
<evidence type="ECO:0000313" key="2">
    <source>
        <dbReference type="Proteomes" id="UP000465266"/>
    </source>
</evidence>
<sequence length="110" mass="11200">MDGGGNAAAAAAAVAAAWVGQPSVPTGDPDLGPEGVLGAWVHLDVQAQAFQVAVQGLPEDLEGAGLLLIQMDPQETRLVQAQEGDGPEEEVEELLLVPDILLLSPGLEPS</sequence>
<organism evidence="1 2">
    <name type="scientific">Aspergillus udagawae</name>
    <dbReference type="NCBI Taxonomy" id="91492"/>
    <lineage>
        <taxon>Eukaryota</taxon>
        <taxon>Fungi</taxon>
        <taxon>Dikarya</taxon>
        <taxon>Ascomycota</taxon>
        <taxon>Pezizomycotina</taxon>
        <taxon>Eurotiomycetes</taxon>
        <taxon>Eurotiomycetidae</taxon>
        <taxon>Eurotiales</taxon>
        <taxon>Aspergillaceae</taxon>
        <taxon>Aspergillus</taxon>
        <taxon>Aspergillus subgen. Fumigati</taxon>
    </lineage>
</organism>
<accession>A0ABQ1BBS7</accession>
<comment type="caution">
    <text evidence="1">The sequence shown here is derived from an EMBL/GenBank/DDBJ whole genome shotgun (WGS) entry which is preliminary data.</text>
</comment>